<evidence type="ECO:0000313" key="10">
    <source>
        <dbReference type="Proteomes" id="UP000291116"/>
    </source>
</evidence>
<reference evidence="9 10" key="1">
    <citation type="submission" date="2019-01" db="EMBL/GenBank/DDBJ databases">
        <authorList>
            <person name="Ferrante I. M."/>
        </authorList>
    </citation>
    <scope>NUCLEOTIDE SEQUENCE [LARGE SCALE GENOMIC DNA]</scope>
    <source>
        <strain evidence="9 10">B856</strain>
    </source>
</reference>
<proteinExistence type="inferred from homology"/>
<sequence>MKSRRNCTCLWFSLALCIHIWQQATERQTNLRCHRRKTERKESPLLGTQRTTKHRKTPVRTTTSMHGGPFVRTASVAAAAAGLLGFPGCAAWVAPKPKHPRMAAAPGMISEQQLGYFEALETEAPPCERRVALLDYTAGEDDDPVGFETAWGYQKEILCDQIDRLAEGGETGSSFLPADPGNGTAPGRRGDTVLMLQHRPVYTLGTGSDEAFVKQASSSSSSTPDPPVPVVRMDRGGEVTYHGPGQITVYPILDLRSYRMDIHWYMRALEEAVILAISRCGSGLTAEREEGVTGVWIEDHKVAAVGIKCRRWITQHGLAVNVGEESLSNFGGIVPCGLEGRRVGCLNGFLTARGEEPITVGAFAGLLGEALEEVFRIELVDQPLMR</sequence>
<protein>
    <recommendedName>
        <fullName evidence="3">lipoyl(octanoyl) transferase</fullName>
        <ecNumber evidence="3">2.3.1.181</ecNumber>
    </recommendedName>
</protein>
<evidence type="ECO:0000256" key="4">
    <source>
        <dbReference type="ARBA" id="ARBA00022679"/>
    </source>
</evidence>
<keyword evidence="10" id="KW-1185">Reference proteome</keyword>
<keyword evidence="5" id="KW-0012">Acyltransferase</keyword>
<accession>A0A448ZNU2</accession>
<dbReference type="EMBL" id="CAACVS010000572">
    <property type="protein sequence ID" value="VEU43674.1"/>
    <property type="molecule type" value="Genomic_DNA"/>
</dbReference>
<evidence type="ECO:0000256" key="7">
    <source>
        <dbReference type="SAM" id="SignalP"/>
    </source>
</evidence>
<evidence type="ECO:0000256" key="2">
    <source>
        <dbReference type="ARBA" id="ARBA00007907"/>
    </source>
</evidence>
<dbReference type="PANTHER" id="PTHR10993:SF7">
    <property type="entry name" value="LIPOYLTRANSFERASE 2, MITOCHONDRIAL-RELATED"/>
    <property type="match status" value="1"/>
</dbReference>
<dbReference type="InterPro" id="IPR004143">
    <property type="entry name" value="BPL_LPL_catalytic"/>
</dbReference>
<dbReference type="SUPFAM" id="SSF55681">
    <property type="entry name" value="Class II aaRS and biotin synthetases"/>
    <property type="match status" value="1"/>
</dbReference>
<feature type="chain" id="PRO_5019085524" description="lipoyl(octanoyl) transferase" evidence="7">
    <location>
        <begin position="27"/>
        <end position="386"/>
    </location>
</feature>
<evidence type="ECO:0000313" key="9">
    <source>
        <dbReference type="EMBL" id="VEU43674.1"/>
    </source>
</evidence>
<dbReference type="PROSITE" id="PS01313">
    <property type="entry name" value="LIPB"/>
    <property type="match status" value="1"/>
</dbReference>
<dbReference type="EC" id="2.3.1.181" evidence="3"/>
<evidence type="ECO:0000259" key="8">
    <source>
        <dbReference type="PROSITE" id="PS51733"/>
    </source>
</evidence>
<keyword evidence="7" id="KW-0732">Signal</keyword>
<evidence type="ECO:0000256" key="1">
    <source>
        <dbReference type="ARBA" id="ARBA00004821"/>
    </source>
</evidence>
<dbReference type="CDD" id="cd16444">
    <property type="entry name" value="LipB"/>
    <property type="match status" value="1"/>
</dbReference>
<dbReference type="PANTHER" id="PTHR10993">
    <property type="entry name" value="OCTANOYLTRANSFERASE"/>
    <property type="match status" value="1"/>
</dbReference>
<dbReference type="InterPro" id="IPR045864">
    <property type="entry name" value="aa-tRNA-synth_II/BPL/LPL"/>
</dbReference>
<keyword evidence="4" id="KW-0808">Transferase</keyword>
<dbReference type="InterPro" id="IPR000544">
    <property type="entry name" value="Octanoyltransferase"/>
</dbReference>
<evidence type="ECO:0000256" key="5">
    <source>
        <dbReference type="ARBA" id="ARBA00023315"/>
    </source>
</evidence>
<dbReference type="OrthoDB" id="19908at2759"/>
<dbReference type="PROSITE" id="PS51733">
    <property type="entry name" value="BPL_LPL_CATALYTIC"/>
    <property type="match status" value="1"/>
</dbReference>
<organism evidence="9 10">
    <name type="scientific">Pseudo-nitzschia multistriata</name>
    <dbReference type="NCBI Taxonomy" id="183589"/>
    <lineage>
        <taxon>Eukaryota</taxon>
        <taxon>Sar</taxon>
        <taxon>Stramenopiles</taxon>
        <taxon>Ochrophyta</taxon>
        <taxon>Bacillariophyta</taxon>
        <taxon>Bacillariophyceae</taxon>
        <taxon>Bacillariophycidae</taxon>
        <taxon>Bacillariales</taxon>
        <taxon>Bacillariaceae</taxon>
        <taxon>Pseudo-nitzschia</taxon>
    </lineage>
</organism>
<dbReference type="HAMAP" id="MF_00013">
    <property type="entry name" value="LipB"/>
    <property type="match status" value="1"/>
</dbReference>
<feature type="region of interest" description="Disordered" evidence="6">
    <location>
        <begin position="35"/>
        <end position="67"/>
    </location>
</feature>
<dbReference type="GO" id="GO:0033819">
    <property type="term" value="F:lipoyl(octanoyl) transferase activity"/>
    <property type="evidence" value="ECO:0007669"/>
    <property type="project" value="UniProtKB-EC"/>
</dbReference>
<dbReference type="UniPathway" id="UPA00538">
    <property type="reaction ID" value="UER00592"/>
</dbReference>
<dbReference type="AlphaFoldDB" id="A0A448ZNU2"/>
<name>A0A448ZNU2_9STRA</name>
<dbReference type="GO" id="GO:0009249">
    <property type="term" value="P:protein lipoylation"/>
    <property type="evidence" value="ECO:0007669"/>
    <property type="project" value="InterPro"/>
</dbReference>
<dbReference type="NCBIfam" id="TIGR00214">
    <property type="entry name" value="lipB"/>
    <property type="match status" value="1"/>
</dbReference>
<comment type="pathway">
    <text evidence="1">Protein modification; protein lipoylation via endogenous pathway; protein N(6)-(lipoyl)lysine from octanoyl-[acyl-carrier-protein]: step 1/2.</text>
</comment>
<evidence type="ECO:0000256" key="6">
    <source>
        <dbReference type="SAM" id="MobiDB-lite"/>
    </source>
</evidence>
<evidence type="ECO:0000256" key="3">
    <source>
        <dbReference type="ARBA" id="ARBA00012334"/>
    </source>
</evidence>
<dbReference type="Gene3D" id="3.30.930.10">
    <property type="entry name" value="Bira Bifunctional Protein, Domain 2"/>
    <property type="match status" value="1"/>
</dbReference>
<gene>
    <name evidence="9" type="ORF">PSNMU_V1.4_AUG-EV-PASAV3_0107210</name>
</gene>
<feature type="domain" description="BPL/LPL catalytic" evidence="8">
    <location>
        <begin position="187"/>
        <end position="379"/>
    </location>
</feature>
<feature type="signal peptide" evidence="7">
    <location>
        <begin position="1"/>
        <end position="26"/>
    </location>
</feature>
<comment type="similarity">
    <text evidence="2">Belongs to the LipB family.</text>
</comment>
<dbReference type="InterPro" id="IPR020605">
    <property type="entry name" value="Octanoyltransferase_CS"/>
</dbReference>
<dbReference type="Pfam" id="PF21948">
    <property type="entry name" value="LplA-B_cat"/>
    <property type="match status" value="1"/>
</dbReference>
<dbReference type="Proteomes" id="UP000291116">
    <property type="component" value="Unassembled WGS sequence"/>
</dbReference>